<accession>A0A8H3ARC8</accession>
<protein>
    <submittedName>
        <fullName evidence="1">Uncharacterized protein</fullName>
    </submittedName>
</protein>
<dbReference type="AlphaFoldDB" id="A0A8H3ARC8"/>
<gene>
    <name evidence="1" type="ORF">RDB_LOCUS27549</name>
</gene>
<sequence>MPNEERIVCVATLLQSQTKDQPINSRYEKRILIYNFRTGEVESQVPLLQDVRDIALTTLGNYALVSYENKAPPQTWRINEINVRKEDGSDITKCQLTISQTYVTKACCCRLAHMI</sequence>
<evidence type="ECO:0000313" key="2">
    <source>
        <dbReference type="Proteomes" id="UP000663850"/>
    </source>
</evidence>
<name>A0A8H3ARC8_9AGAM</name>
<reference evidence="1" key="1">
    <citation type="submission" date="2021-01" db="EMBL/GenBank/DDBJ databases">
        <authorList>
            <person name="Kaushik A."/>
        </authorList>
    </citation>
    <scope>NUCLEOTIDE SEQUENCE</scope>
    <source>
        <strain evidence="1">Type strain: AG8-Rh-89/</strain>
    </source>
</reference>
<organism evidence="1 2">
    <name type="scientific">Rhizoctonia solani</name>
    <dbReference type="NCBI Taxonomy" id="456999"/>
    <lineage>
        <taxon>Eukaryota</taxon>
        <taxon>Fungi</taxon>
        <taxon>Dikarya</taxon>
        <taxon>Basidiomycota</taxon>
        <taxon>Agaricomycotina</taxon>
        <taxon>Agaricomycetes</taxon>
        <taxon>Cantharellales</taxon>
        <taxon>Ceratobasidiaceae</taxon>
        <taxon>Rhizoctonia</taxon>
    </lineage>
</organism>
<dbReference type="Proteomes" id="UP000663850">
    <property type="component" value="Unassembled WGS sequence"/>
</dbReference>
<dbReference type="EMBL" id="CAJMWZ010001650">
    <property type="protein sequence ID" value="CAE6439560.1"/>
    <property type="molecule type" value="Genomic_DNA"/>
</dbReference>
<evidence type="ECO:0000313" key="1">
    <source>
        <dbReference type="EMBL" id="CAE6439560.1"/>
    </source>
</evidence>
<comment type="caution">
    <text evidence="1">The sequence shown here is derived from an EMBL/GenBank/DDBJ whole genome shotgun (WGS) entry which is preliminary data.</text>
</comment>
<proteinExistence type="predicted"/>